<reference evidence="4" key="1">
    <citation type="submission" date="2024-06" db="EMBL/GenBank/DDBJ databases">
        <title>Multi-omics analyses provide insights into the biosynthesis of the anticancer antibiotic pleurotin in Hohenbuehelia grisea.</title>
        <authorList>
            <person name="Weaver J.A."/>
            <person name="Alberti F."/>
        </authorList>
    </citation>
    <scope>NUCLEOTIDE SEQUENCE [LARGE SCALE GENOMIC DNA]</scope>
    <source>
        <strain evidence="4">T-177</strain>
    </source>
</reference>
<evidence type="ECO:0000256" key="2">
    <source>
        <dbReference type="SAM" id="MobiDB-lite"/>
    </source>
</evidence>
<gene>
    <name evidence="3" type="ORF">HGRIS_010955</name>
</gene>
<dbReference type="EMBL" id="JASNQZ010000014">
    <property type="protein sequence ID" value="KAL0948373.1"/>
    <property type="molecule type" value="Genomic_DNA"/>
</dbReference>
<dbReference type="PANTHER" id="PTHR35870:SF1">
    <property type="entry name" value="PROTEIN, PUTATIVE (AFU_ORTHOLOGUE AFUA_5G03330)-RELATED"/>
    <property type="match status" value="1"/>
</dbReference>
<dbReference type="Proteomes" id="UP001556367">
    <property type="component" value="Unassembled WGS sequence"/>
</dbReference>
<dbReference type="InterPro" id="IPR025337">
    <property type="entry name" value="Questin_oxidase-like"/>
</dbReference>
<name>A0ABR3IYP0_9AGAR</name>
<evidence type="ECO:0000313" key="3">
    <source>
        <dbReference type="EMBL" id="KAL0948373.1"/>
    </source>
</evidence>
<keyword evidence="1" id="KW-0560">Oxidoreductase</keyword>
<evidence type="ECO:0000256" key="1">
    <source>
        <dbReference type="ARBA" id="ARBA00023002"/>
    </source>
</evidence>
<sequence>MGDAHLDKSFPIPSVQPPSSLSPRAWPGSTPESTTVLRELLQENHKRWHYYIDEVGRHNHTTHHLLALWSLGADANVLKAAYTSNCEWLLPAVTPPGAITKDNFKDHLGKHEYYNAYEQFFEKELESRSVSDVLEEFIFSTEYNFDSAREAAGKEQPSMVVRFLDAIVHPLIHVGYGLELSIPGMVTEGLAGAAIHRGTASRMMKPAFFEQFSQPYGSFTSAMSLALNKIIPSAAPKVASVHPLSIIARIRKDTRFDDFKPQSFLHLFDDMVNIHGDTLVEYANQWNLDFTTPDTVDKKFEELVWAVSVMYGIGGWNEGKGFQADFFNMHLITSSVFLPSILPYLSPRSQGILLRSFFLTAITWWVGHGRGYLDVRDYFKKDTAHPEFPGPRPTPIKGVFPSTTSPSAITPNPWLPIIQSAIVHTDEHLPKIQRALAHYAHLYGNRVAGLPDFAETELEGAEWIDGSLFVRIAGMTAEYLGRMREGESGVLTKDKGHNFIGDFWSYEGFAESR</sequence>
<dbReference type="Pfam" id="PF14027">
    <property type="entry name" value="Questin_oxidase"/>
    <property type="match status" value="1"/>
</dbReference>
<organism evidence="3 4">
    <name type="scientific">Hohenbuehelia grisea</name>
    <dbReference type="NCBI Taxonomy" id="104357"/>
    <lineage>
        <taxon>Eukaryota</taxon>
        <taxon>Fungi</taxon>
        <taxon>Dikarya</taxon>
        <taxon>Basidiomycota</taxon>
        <taxon>Agaricomycotina</taxon>
        <taxon>Agaricomycetes</taxon>
        <taxon>Agaricomycetidae</taxon>
        <taxon>Agaricales</taxon>
        <taxon>Pleurotineae</taxon>
        <taxon>Pleurotaceae</taxon>
        <taxon>Hohenbuehelia</taxon>
    </lineage>
</organism>
<feature type="region of interest" description="Disordered" evidence="2">
    <location>
        <begin position="1"/>
        <end position="32"/>
    </location>
</feature>
<accession>A0ABR3IYP0</accession>
<evidence type="ECO:0000313" key="4">
    <source>
        <dbReference type="Proteomes" id="UP001556367"/>
    </source>
</evidence>
<proteinExistence type="predicted"/>
<protein>
    <submittedName>
        <fullName evidence="3">Uncharacterized protein</fullName>
    </submittedName>
</protein>
<keyword evidence="4" id="KW-1185">Reference proteome</keyword>
<comment type="caution">
    <text evidence="3">The sequence shown here is derived from an EMBL/GenBank/DDBJ whole genome shotgun (WGS) entry which is preliminary data.</text>
</comment>
<dbReference type="PANTHER" id="PTHR35870">
    <property type="entry name" value="PROTEIN, PUTATIVE (AFU_ORTHOLOGUE AFUA_5G03330)-RELATED"/>
    <property type="match status" value="1"/>
</dbReference>